<protein>
    <submittedName>
        <fullName evidence="1">Uncharacterized protein</fullName>
    </submittedName>
</protein>
<proteinExistence type="predicted"/>
<dbReference type="Proteomes" id="UP000194141">
    <property type="component" value="Unassembled WGS sequence"/>
</dbReference>
<accession>A0A1X4XUU1</accession>
<evidence type="ECO:0000313" key="1">
    <source>
        <dbReference type="EMBL" id="OSS41291.1"/>
    </source>
</evidence>
<dbReference type="RefSeq" id="WP_086033561.1">
    <property type="nucleotide sequence ID" value="NZ_MDSU01000018.1"/>
</dbReference>
<dbReference type="EMBL" id="MDSU01000018">
    <property type="protein sequence ID" value="OSS41291.1"/>
    <property type="molecule type" value="Genomic_DNA"/>
</dbReference>
<organism evidence="1 2">
    <name type="scientific">Desulfurella amilsii</name>
    <dbReference type="NCBI Taxonomy" id="1562698"/>
    <lineage>
        <taxon>Bacteria</taxon>
        <taxon>Pseudomonadati</taxon>
        <taxon>Campylobacterota</taxon>
        <taxon>Desulfurellia</taxon>
        <taxon>Desulfurellales</taxon>
        <taxon>Desulfurellaceae</taxon>
        <taxon>Desulfurella</taxon>
    </lineage>
</organism>
<dbReference type="AlphaFoldDB" id="A0A1X4XUU1"/>
<sequence>MDSKSIEIESVKQYLDYKILHLISNEMGLTEVLGKYAKYILLLVYTQIISRKSIYRLPEYIEQTTLKELLGLVQLKNTKVYATDFDFMEGKLIAVYNPEIELIKRNHAIESGRFDSDKARYMGYSKRRL</sequence>
<reference evidence="1 2" key="1">
    <citation type="journal article" date="2017" name="Front. Microbiol.">
        <title>Genome Sequence of Desulfurella amilsii Strain TR1 and Comparative Genomics of Desulfurellaceae Family.</title>
        <authorList>
            <person name="Florentino A.P."/>
            <person name="Stams A.J."/>
            <person name="Sanchez-Andrea I."/>
        </authorList>
    </citation>
    <scope>NUCLEOTIDE SEQUENCE [LARGE SCALE GENOMIC DNA]</scope>
    <source>
        <strain evidence="1 2">TR1</strain>
    </source>
</reference>
<keyword evidence="2" id="KW-1185">Reference proteome</keyword>
<name>A0A1X4XUU1_9BACT</name>
<gene>
    <name evidence="1" type="ORF">DESAMIL20_844</name>
</gene>
<comment type="caution">
    <text evidence="1">The sequence shown here is derived from an EMBL/GenBank/DDBJ whole genome shotgun (WGS) entry which is preliminary data.</text>
</comment>
<evidence type="ECO:0000313" key="2">
    <source>
        <dbReference type="Proteomes" id="UP000194141"/>
    </source>
</evidence>